<gene>
    <name evidence="1" type="ORF">P4O66_018385</name>
</gene>
<comment type="caution">
    <text evidence="1">The sequence shown here is derived from an EMBL/GenBank/DDBJ whole genome shotgun (WGS) entry which is preliminary data.</text>
</comment>
<protein>
    <submittedName>
        <fullName evidence="1">Uncharacterized protein</fullName>
    </submittedName>
</protein>
<evidence type="ECO:0000313" key="1">
    <source>
        <dbReference type="EMBL" id="KAK1784955.1"/>
    </source>
</evidence>
<organism evidence="1 2">
    <name type="scientific">Electrophorus voltai</name>
    <dbReference type="NCBI Taxonomy" id="2609070"/>
    <lineage>
        <taxon>Eukaryota</taxon>
        <taxon>Metazoa</taxon>
        <taxon>Chordata</taxon>
        <taxon>Craniata</taxon>
        <taxon>Vertebrata</taxon>
        <taxon>Euteleostomi</taxon>
        <taxon>Actinopterygii</taxon>
        <taxon>Neopterygii</taxon>
        <taxon>Teleostei</taxon>
        <taxon>Ostariophysi</taxon>
        <taxon>Gymnotiformes</taxon>
        <taxon>Gymnotoidei</taxon>
        <taxon>Gymnotidae</taxon>
        <taxon>Electrophorus</taxon>
    </lineage>
</organism>
<dbReference type="EMBL" id="JAROKS010000026">
    <property type="protein sequence ID" value="KAK1784955.1"/>
    <property type="molecule type" value="Genomic_DNA"/>
</dbReference>
<proteinExistence type="predicted"/>
<name>A0AAD8YSF6_9TELE</name>
<dbReference type="Proteomes" id="UP001239994">
    <property type="component" value="Unassembled WGS sequence"/>
</dbReference>
<dbReference type="AlphaFoldDB" id="A0AAD8YSF6"/>
<keyword evidence="2" id="KW-1185">Reference proteome</keyword>
<sequence>MLRKVCNNKRSYPCACAGSYDLKARLLQLATCWSSSKSHQTSTTCPECSTGLQSSKVHTSLHCCAPLYWLLVAACIRFKTVMLAYKAKNGPASPYMMTMLKTQSTPRVLRTSSMAWLETPYFKS</sequence>
<accession>A0AAD8YSF6</accession>
<evidence type="ECO:0000313" key="2">
    <source>
        <dbReference type="Proteomes" id="UP001239994"/>
    </source>
</evidence>
<reference evidence="1" key="1">
    <citation type="submission" date="2023-03" db="EMBL/GenBank/DDBJ databases">
        <title>Electrophorus voltai genome.</title>
        <authorList>
            <person name="Bian C."/>
        </authorList>
    </citation>
    <scope>NUCLEOTIDE SEQUENCE</scope>
    <source>
        <strain evidence="1">CB-2022</strain>
        <tissue evidence="1">Muscle</tissue>
    </source>
</reference>